<proteinExistence type="predicted"/>
<dbReference type="RefSeq" id="WP_027228853.1">
    <property type="nucleotide sequence ID" value="NZ_CP017601.1"/>
</dbReference>
<gene>
    <name evidence="1" type="ORF">C3928_03175</name>
</gene>
<accession>A0A2S6F5Z0</accession>
<organism evidence="1 2">
    <name type="scientific">Legionella pneumophila</name>
    <dbReference type="NCBI Taxonomy" id="446"/>
    <lineage>
        <taxon>Bacteria</taxon>
        <taxon>Pseudomonadati</taxon>
        <taxon>Pseudomonadota</taxon>
        <taxon>Gammaproteobacteria</taxon>
        <taxon>Legionellales</taxon>
        <taxon>Legionellaceae</taxon>
        <taxon>Legionella</taxon>
    </lineage>
</organism>
<sequence>MSRDSKNLILKAVILFISFTALVNHAVAMNLLGIGPNPKNLPKDDDVRATFNHCKSCDKSTTPPLVITTPVPIIYYPGCRPIQSCDAYGHCEQKEDCY</sequence>
<evidence type="ECO:0000313" key="2">
    <source>
        <dbReference type="Proteomes" id="UP000239239"/>
    </source>
</evidence>
<comment type="caution">
    <text evidence="1">The sequence shown here is derived from an EMBL/GenBank/DDBJ whole genome shotgun (WGS) entry which is preliminary data.</text>
</comment>
<dbReference type="EMBL" id="PQWY01000004">
    <property type="protein sequence ID" value="PPK32846.1"/>
    <property type="molecule type" value="Genomic_DNA"/>
</dbReference>
<dbReference type="Proteomes" id="UP000239239">
    <property type="component" value="Unassembled WGS sequence"/>
</dbReference>
<dbReference type="AlphaFoldDB" id="A0A2S6F5Z0"/>
<evidence type="ECO:0000313" key="1">
    <source>
        <dbReference type="EMBL" id="PPK32846.1"/>
    </source>
</evidence>
<dbReference type="OrthoDB" id="9925936at2"/>
<reference evidence="1 2" key="1">
    <citation type="submission" date="2018-02" db="EMBL/GenBank/DDBJ databases">
        <title>Draft genome sequences of four Legionella pneumophila clinical strains isolated in Ontario.</title>
        <authorList>
            <person name="Fortuna A."/>
            <person name="Ramnarine R."/>
            <person name="Li A."/>
            <person name="Frantz C."/>
            <person name="Mallo G."/>
        </authorList>
    </citation>
    <scope>NUCLEOTIDE SEQUENCE [LARGE SCALE GENOMIC DNA]</scope>
    <source>
        <strain evidence="1 2">LG61</strain>
    </source>
</reference>
<name>A0A2S6F5Z0_LEGPN</name>
<protein>
    <submittedName>
        <fullName evidence="1">Uncharacterized protein</fullName>
    </submittedName>
</protein>